<evidence type="ECO:0000313" key="2">
    <source>
        <dbReference type="Proteomes" id="UP000789366"/>
    </source>
</evidence>
<accession>A0ACA9NX06</accession>
<feature type="non-terminal residue" evidence="1">
    <location>
        <position position="56"/>
    </location>
</feature>
<name>A0ACA9NX06_9GLOM</name>
<dbReference type="EMBL" id="CAJVPW010017932">
    <property type="protein sequence ID" value="CAG8679222.1"/>
    <property type="molecule type" value="Genomic_DNA"/>
</dbReference>
<reference evidence="1" key="1">
    <citation type="submission" date="2021-06" db="EMBL/GenBank/DDBJ databases">
        <authorList>
            <person name="Kallberg Y."/>
            <person name="Tangrot J."/>
            <person name="Rosling A."/>
        </authorList>
    </citation>
    <scope>NUCLEOTIDE SEQUENCE</scope>
    <source>
        <strain evidence="1">28 12/20/2015</strain>
    </source>
</reference>
<organism evidence="1 2">
    <name type="scientific">Cetraspora pellucida</name>
    <dbReference type="NCBI Taxonomy" id="1433469"/>
    <lineage>
        <taxon>Eukaryota</taxon>
        <taxon>Fungi</taxon>
        <taxon>Fungi incertae sedis</taxon>
        <taxon>Mucoromycota</taxon>
        <taxon>Glomeromycotina</taxon>
        <taxon>Glomeromycetes</taxon>
        <taxon>Diversisporales</taxon>
        <taxon>Gigasporaceae</taxon>
        <taxon>Cetraspora</taxon>
    </lineage>
</organism>
<keyword evidence="2" id="KW-1185">Reference proteome</keyword>
<gene>
    <name evidence="1" type="ORF">SPELUC_LOCUS10062</name>
</gene>
<protein>
    <submittedName>
        <fullName evidence="1">7594_t:CDS:1</fullName>
    </submittedName>
</protein>
<comment type="caution">
    <text evidence="1">The sequence shown here is derived from an EMBL/GenBank/DDBJ whole genome shotgun (WGS) entry which is preliminary data.</text>
</comment>
<evidence type="ECO:0000313" key="1">
    <source>
        <dbReference type="EMBL" id="CAG8679222.1"/>
    </source>
</evidence>
<proteinExistence type="predicted"/>
<dbReference type="Proteomes" id="UP000789366">
    <property type="component" value="Unassembled WGS sequence"/>
</dbReference>
<sequence>MATYEDENLDRIISPLLLSEIVSITQDELLFYVKNSAVKAWSLEDESQLCQKSQGL</sequence>